<sequence length="610" mass="62983">ERGAAGGNERGAAGGGATGGGKSPNLAVEQRLQRGDAAAGLAAADHVVRGRFRTSWVHQAYIEPQSTLAWVEPDGTLVVHASTQGAFMARQGLANTFGLPLEKVRVQAAPIGGAFGGKLMIAEPLAAAAALELRRPVRLVFSRREEFAAANPAPGQLIELELGATQDGALTAIRGRVIGDRGGLGDMGVESISTMLAAGPYRWPAHDLTALGVTTNRVSPGAYRAPGAPPAAFAVETLMDELAQKLNRDPVEFRLQNVLHAGDKGLDGQEIKVFGARETLEAVQQHPLYARRHELPPDEGVGVALGFWPGGLEPAAAICKLDSDGRLTIVTAAADMSGIENAFIAIAAGAFGLPEESVRVTTGDTASAPYGGVAGGSKVTYTYGRAVERAAEEARQRLLDVAASELEIAPEDLELVDGEVRPIGTPAKAIAVADLAAKTYTFGSPHRPIEGYGSSAQVSRAPGAAAHLSHVKVDRETGEVRLLAHVIAQDVGKALNPALVEGQMHGGAVQGIGWALLEELGHTEDGQLQGGTFAEYALPSTDQVPPIETLLVEVPAPDGPFGAKGVGEPPVCGVPAAIANAIAAATGIRLGVLPMTPARVWALLQDAPVV</sequence>
<dbReference type="InterPro" id="IPR016208">
    <property type="entry name" value="Ald_Oxase/xanthine_DH-like"/>
</dbReference>
<feature type="region of interest" description="Disordered" evidence="2">
    <location>
        <begin position="1"/>
        <end position="25"/>
    </location>
</feature>
<feature type="non-terminal residue" evidence="5">
    <location>
        <position position="1"/>
    </location>
</feature>
<dbReference type="Gene3D" id="3.30.365.10">
    <property type="entry name" value="Aldehyde oxidase/xanthine dehydrogenase, molybdopterin binding domain"/>
    <property type="match status" value="4"/>
</dbReference>
<feature type="domain" description="Aldehyde oxidase/xanthine dehydrogenase first molybdopterin binding" evidence="3">
    <location>
        <begin position="28"/>
        <end position="258"/>
    </location>
</feature>
<feature type="domain" description="Aldehyde oxidase/xanthine dehydrogenase second molybdopterin binding" evidence="4">
    <location>
        <begin position="299"/>
        <end position="545"/>
    </location>
</feature>
<dbReference type="RefSeq" id="WP_270006865.1">
    <property type="nucleotide sequence ID" value="NZ_JAPCID010000076.1"/>
</dbReference>
<dbReference type="Pfam" id="PF20256">
    <property type="entry name" value="MoCoBD_2"/>
    <property type="match status" value="1"/>
</dbReference>
<keyword evidence="6" id="KW-1185">Reference proteome</keyword>
<dbReference type="PANTHER" id="PTHR11908">
    <property type="entry name" value="XANTHINE DEHYDROGENASE"/>
    <property type="match status" value="1"/>
</dbReference>
<dbReference type="EMBL" id="JAPCID010000076">
    <property type="protein sequence ID" value="MDA0142139.1"/>
    <property type="molecule type" value="Genomic_DNA"/>
</dbReference>
<evidence type="ECO:0000313" key="6">
    <source>
        <dbReference type="Proteomes" id="UP001147700"/>
    </source>
</evidence>
<dbReference type="InterPro" id="IPR037165">
    <property type="entry name" value="AldOxase/xan_DH_Mopterin-bd_sf"/>
</dbReference>
<organism evidence="5 6">
    <name type="scientific">Solirubrobacter deserti</name>
    <dbReference type="NCBI Taxonomy" id="2282478"/>
    <lineage>
        <taxon>Bacteria</taxon>
        <taxon>Bacillati</taxon>
        <taxon>Actinomycetota</taxon>
        <taxon>Thermoleophilia</taxon>
        <taxon>Solirubrobacterales</taxon>
        <taxon>Solirubrobacteraceae</taxon>
        <taxon>Solirubrobacter</taxon>
    </lineage>
</organism>
<protein>
    <submittedName>
        <fullName evidence="5">Molybdopterin-dependent oxidoreductase</fullName>
    </submittedName>
</protein>
<evidence type="ECO:0000256" key="1">
    <source>
        <dbReference type="ARBA" id="ARBA00022505"/>
    </source>
</evidence>
<evidence type="ECO:0000256" key="2">
    <source>
        <dbReference type="SAM" id="MobiDB-lite"/>
    </source>
</evidence>
<dbReference type="Proteomes" id="UP001147700">
    <property type="component" value="Unassembled WGS sequence"/>
</dbReference>
<evidence type="ECO:0000313" key="5">
    <source>
        <dbReference type="EMBL" id="MDA0142139.1"/>
    </source>
</evidence>
<keyword evidence="1" id="KW-0500">Molybdenum</keyword>
<dbReference type="SUPFAM" id="SSF56003">
    <property type="entry name" value="Molybdenum cofactor-binding domain"/>
    <property type="match status" value="1"/>
</dbReference>
<evidence type="ECO:0000259" key="4">
    <source>
        <dbReference type="Pfam" id="PF20256"/>
    </source>
</evidence>
<name>A0ABT4RU80_9ACTN</name>
<dbReference type="PANTHER" id="PTHR11908:SF132">
    <property type="entry name" value="ALDEHYDE OXIDASE 1-RELATED"/>
    <property type="match status" value="1"/>
</dbReference>
<comment type="caution">
    <text evidence="5">The sequence shown here is derived from an EMBL/GenBank/DDBJ whole genome shotgun (WGS) entry which is preliminary data.</text>
</comment>
<proteinExistence type="predicted"/>
<reference evidence="5" key="1">
    <citation type="submission" date="2022-10" db="EMBL/GenBank/DDBJ databases">
        <title>The WGS of Solirubrobacter sp. CPCC 204708.</title>
        <authorList>
            <person name="Jiang Z."/>
        </authorList>
    </citation>
    <scope>NUCLEOTIDE SEQUENCE</scope>
    <source>
        <strain evidence="5">CPCC 204708</strain>
    </source>
</reference>
<accession>A0ABT4RU80</accession>
<dbReference type="InterPro" id="IPR046867">
    <property type="entry name" value="AldOxase/xan_DH_MoCoBD2"/>
</dbReference>
<dbReference type="Pfam" id="PF02738">
    <property type="entry name" value="MoCoBD_1"/>
    <property type="match status" value="1"/>
</dbReference>
<feature type="compositionally biased region" description="Gly residues" evidence="2">
    <location>
        <begin position="1"/>
        <end position="22"/>
    </location>
</feature>
<evidence type="ECO:0000259" key="3">
    <source>
        <dbReference type="Pfam" id="PF02738"/>
    </source>
</evidence>
<dbReference type="InterPro" id="IPR008274">
    <property type="entry name" value="AldOxase/xan_DH_MoCoBD1"/>
</dbReference>
<gene>
    <name evidence="5" type="ORF">OJ962_31940</name>
</gene>